<protein>
    <submittedName>
        <fullName evidence="1">Uncharacterized protein</fullName>
    </submittedName>
</protein>
<sequence length="110" mass="13129">MRQHVTHPQDECLQPITFDEFQKRWRQMRDRHANPALRCFNQQNDAFKFCVLTLANRDHPKTFKASDVGEPFESFDECRRELIIEAMNKLARWGHTLPRQFSTADRVLPD</sequence>
<accession>A0ABU5LBC7</accession>
<proteinExistence type="predicted"/>
<reference evidence="2" key="1">
    <citation type="submission" date="2023-07" db="EMBL/GenBank/DDBJ databases">
        <title>Structural and functional analysis of rice phyllospheric bacteria for their antimicrobial properties and defense elicitation against blast disease.</title>
        <authorList>
            <person name="Sahu K.P."/>
            <person name="Asharani P."/>
            <person name="Kumar M."/>
            <person name="Reddy B."/>
            <person name="Kumar A."/>
        </authorList>
    </citation>
    <scope>NUCLEOTIDE SEQUENCE [LARGE SCALE GENOMIC DNA]</scope>
    <source>
        <strain evidence="2">OsEp_Plm_30P10</strain>
    </source>
</reference>
<gene>
    <name evidence="1" type="ORF">N4G40_02935</name>
</gene>
<name>A0ABU5LBC7_9GAMM</name>
<dbReference type="RefSeq" id="WP_322541366.1">
    <property type="nucleotide sequence ID" value="NZ_JAOBTT010000001.1"/>
</dbReference>
<dbReference type="EMBL" id="JAOBTT010000001">
    <property type="protein sequence ID" value="MDZ7277239.1"/>
    <property type="molecule type" value="Genomic_DNA"/>
</dbReference>
<dbReference type="Proteomes" id="UP001288620">
    <property type="component" value="Unassembled WGS sequence"/>
</dbReference>
<comment type="caution">
    <text evidence="1">The sequence shown here is derived from an EMBL/GenBank/DDBJ whole genome shotgun (WGS) entry which is preliminary data.</text>
</comment>
<keyword evidence="2" id="KW-1185">Reference proteome</keyword>
<evidence type="ECO:0000313" key="1">
    <source>
        <dbReference type="EMBL" id="MDZ7277239.1"/>
    </source>
</evidence>
<organism evidence="1 2">
    <name type="scientific">Pantoea eucrina</name>
    <dbReference type="NCBI Taxonomy" id="472693"/>
    <lineage>
        <taxon>Bacteria</taxon>
        <taxon>Pseudomonadati</taxon>
        <taxon>Pseudomonadota</taxon>
        <taxon>Gammaproteobacteria</taxon>
        <taxon>Enterobacterales</taxon>
        <taxon>Erwiniaceae</taxon>
        <taxon>Pantoea</taxon>
    </lineage>
</organism>
<evidence type="ECO:0000313" key="2">
    <source>
        <dbReference type="Proteomes" id="UP001288620"/>
    </source>
</evidence>